<organism evidence="1 2">
    <name type="scientific">Trifolium pratense</name>
    <name type="common">Red clover</name>
    <dbReference type="NCBI Taxonomy" id="57577"/>
    <lineage>
        <taxon>Eukaryota</taxon>
        <taxon>Viridiplantae</taxon>
        <taxon>Streptophyta</taxon>
        <taxon>Embryophyta</taxon>
        <taxon>Tracheophyta</taxon>
        <taxon>Spermatophyta</taxon>
        <taxon>Magnoliopsida</taxon>
        <taxon>eudicotyledons</taxon>
        <taxon>Gunneridae</taxon>
        <taxon>Pentapetalae</taxon>
        <taxon>rosids</taxon>
        <taxon>fabids</taxon>
        <taxon>Fabales</taxon>
        <taxon>Fabaceae</taxon>
        <taxon>Papilionoideae</taxon>
        <taxon>50 kb inversion clade</taxon>
        <taxon>NPAAA clade</taxon>
        <taxon>Hologalegina</taxon>
        <taxon>IRL clade</taxon>
        <taxon>Trifolieae</taxon>
        <taxon>Trifolium</taxon>
    </lineage>
</organism>
<dbReference type="EMBL" id="CASHSV030000024">
    <property type="protein sequence ID" value="CAJ2639889.1"/>
    <property type="molecule type" value="Genomic_DNA"/>
</dbReference>
<reference evidence="1" key="1">
    <citation type="submission" date="2023-10" db="EMBL/GenBank/DDBJ databases">
        <authorList>
            <person name="Rodriguez Cubillos JULIANA M."/>
            <person name="De Vega J."/>
        </authorList>
    </citation>
    <scope>NUCLEOTIDE SEQUENCE</scope>
</reference>
<protein>
    <submittedName>
        <fullName evidence="1">Uncharacterized protein</fullName>
    </submittedName>
</protein>
<dbReference type="Proteomes" id="UP001177021">
    <property type="component" value="Unassembled WGS sequence"/>
</dbReference>
<evidence type="ECO:0000313" key="1">
    <source>
        <dbReference type="EMBL" id="CAJ2639889.1"/>
    </source>
</evidence>
<comment type="caution">
    <text evidence="1">The sequence shown here is derived from an EMBL/GenBank/DDBJ whole genome shotgun (WGS) entry which is preliminary data.</text>
</comment>
<proteinExistence type="predicted"/>
<sequence>MLTRSKEPVLLFDSEIERTARRNRAKSRAMAEIPRRTLRDYFTPSTNITTSIVNPPVQANNFELKPGLIQMIQNSTFRGSPTEDPNAHLKNFIRVADSVKCNGVTPEAIRMRLFPWSLADKATTWLDSMPNDSITTWEQLSQKFLNKYFPPGKAAKIRAEITNFSQYEEESLHEAWERLQDKLRSCPHHGFEKCRILEILYNGLSAQNRGIIDLACGGSMLNKEAEEVYNLVAEITADSAQWATNDRHSKKPAGMYKVNAETNFDIKLDAISKQIEALKMEQAQPAPTFHSIDDNTGNPWASLTEEANFLGHKKSDLRPGMQDSLIRYMEKVGHPCMGVLANYMNKTDERLQSIEDLIKAQGQRAPATEEANYIHNPNRNQNDPYSNTYNQGWRNHPNLSWGGQQKWQNSNFYKPPHVQMQEEKKSEANDVLVKFMEQTNEKFGSLEGKFGTMEGHISSILTLLSQRTQGSLPTQTEPNPKEKNEHCKAVTLRSGKELNQGNNQDRCVPEKKEEALTEESTFEDHNKAKEKDEPVKVSVPFPQRLRNKHHDKQFARFLEIFKKLHINIPFAEAIAQMPKYAKFLKEIISNKKKLEGFETVELTEECSAIVLQKLPPKLKDPGSFNIPCTIGNSHFDKALCDLGASINLMPLSVFRKLGLQEPTPTNISLQLADRSIAHPRGIVEDVLVKVDKFIFPADFVVLDMEEDEDVPIILGRPFLATGDAIIEVKKGKLTLKLGEEEVVFQVFNSLKNPSSFASCNFIQTIDINDVITSDVFDDFREQDPLEKVLTVQGLGMIEGGEEEEFLKFLQAHHPQKNWSNHRFEDLELGNTPKPKPSIEEAPELELKPLPSNMKYVFLNPPSSLPVIISADLTDTMEEQLLRVLRENKEAFGWSIHDIKGISPSICTHRIYMEDDYQPRALPQRRLNPNMKEVVKNEVIKLLDAGIIYPISDSKWVSPVQCVPKKGGTTVMENDKNQLIAVRKTIGWRMCIDFRKLNDATRKDHFPLPFIDQMLERVAGHEYYCCLDGYSGYLQIPVALQDQEKTTFTCPYGTFAYKRMSFGLCNAPATFQRCMMAIFSDLIEKCIEIFMDDFTVFGSSYENCLHNLNLVLQKCKETNLVLNWEKCQFMVQECIILGHKVSSKGIEVDPAKVEVISKLPPPSSVKGVRSFLGHVGFYRRFVKDFSKISKPMTNLLLKEATFNFSESCLKAFNCLKEKLISAPIVVAPDWSLPFEIMCDASDSAVGAVLGQRKNKVFYTIYYASRTLDDAQRNYTITEKELLAVVFAFDKFRHYLILSKVIVYTDHAAIRYLLGKQDAKPRLIRWILLLQEFDLEIRDKKGLENFVADHLSRLDHTVMQPSNDGEIKEMFPDERLLAISNYPWFADIVNYLVGKAVPPHFSYQQKNKLISDARQYLWDDPYLFKVCGDQVIRRCVPMKEVTSILEHCHSKEAGGHFGPNRTAYKVLQSGFYWPTIFKDAHEFVKSCDSCQRSGNISKRHEMPLNNILICELFDVWGIDFMGPFPKSFSNQYILIAVDYVSKWVEASALPTNDARVVVKFLKKNIFTRFGTPRAIISDGGTHFCNKQFESLLSKYGVTHKVSTPYHPQTSGQVEISNRELKRILEKTVNASRKDWSLKLDDALWAYRTAFKTPIGMSPYRLVFGKSCHLPVELEHKALWALKFLNFDAQLTGENRLLQLDELDELRLGAYENAKLYKERTKKWHDKRIQLREFQIGDKVLIYNSRLRLFPGKLRSRWFGPYTVTQVFPHGALEVSREDGTTFKVNGQRAKHYEEGLLQVSYATLLSD</sequence>
<keyword evidence="2" id="KW-1185">Reference proteome</keyword>
<evidence type="ECO:0000313" key="2">
    <source>
        <dbReference type="Proteomes" id="UP001177021"/>
    </source>
</evidence>
<accession>A0ACB0J5V0</accession>
<gene>
    <name evidence="1" type="ORF">MILVUS5_LOCUS9836</name>
</gene>
<name>A0ACB0J5V0_TRIPR</name>